<keyword evidence="2" id="KW-0540">Nuclease</keyword>
<dbReference type="AlphaFoldDB" id="A0A167HIT9"/>
<dbReference type="GO" id="GO:0004519">
    <property type="term" value="F:endonuclease activity"/>
    <property type="evidence" value="ECO:0007669"/>
    <property type="project" value="UniProtKB-KW"/>
</dbReference>
<dbReference type="GO" id="GO:0006289">
    <property type="term" value="P:nucleotide-excision repair"/>
    <property type="evidence" value="ECO:0007669"/>
    <property type="project" value="InterPro"/>
</dbReference>
<accession>A0A167HIT9</accession>
<dbReference type="EMBL" id="LRXL01000037">
    <property type="protein sequence ID" value="OAB78656.1"/>
    <property type="molecule type" value="Genomic_DNA"/>
</dbReference>
<proteinExistence type="predicted"/>
<dbReference type="PROSITE" id="PS50164">
    <property type="entry name" value="GIY_YIG"/>
    <property type="match status" value="1"/>
</dbReference>
<dbReference type="InterPro" id="IPR035901">
    <property type="entry name" value="GIY-YIG_endonuc_sf"/>
</dbReference>
<dbReference type="RefSeq" id="WP_068591867.1">
    <property type="nucleotide sequence ID" value="NZ_LRXL01000037.1"/>
</dbReference>
<dbReference type="OrthoDB" id="9803913at2"/>
<dbReference type="PANTHER" id="PTHR30562">
    <property type="entry name" value="UVRC/OXIDOREDUCTASE"/>
    <property type="match status" value="1"/>
</dbReference>
<dbReference type="PANTHER" id="PTHR30562:SF1">
    <property type="entry name" value="UVRABC SYSTEM PROTEIN C"/>
    <property type="match status" value="1"/>
</dbReference>
<protein>
    <submittedName>
        <fullName evidence="2">Endonuclease</fullName>
    </submittedName>
</protein>
<dbReference type="InterPro" id="IPR050066">
    <property type="entry name" value="UvrABC_protein_C"/>
</dbReference>
<dbReference type="Pfam" id="PF01541">
    <property type="entry name" value="GIY-YIG"/>
    <property type="match status" value="1"/>
</dbReference>
<dbReference type="SMART" id="SM00465">
    <property type="entry name" value="GIYc"/>
    <property type="match status" value="1"/>
</dbReference>
<dbReference type="Gene3D" id="3.40.1440.10">
    <property type="entry name" value="GIY-YIG endonuclease"/>
    <property type="match status" value="1"/>
</dbReference>
<keyword evidence="3" id="KW-1185">Reference proteome</keyword>
<comment type="caution">
    <text evidence="2">The sequence shown here is derived from an EMBL/GenBank/DDBJ whole genome shotgun (WGS) entry which is preliminary data.</text>
</comment>
<feature type="domain" description="GIY-YIG" evidence="1">
    <location>
        <begin position="176"/>
        <end position="252"/>
    </location>
</feature>
<dbReference type="SUPFAM" id="SSF82771">
    <property type="entry name" value="GIY-YIG endonuclease"/>
    <property type="match status" value="1"/>
</dbReference>
<evidence type="ECO:0000313" key="2">
    <source>
        <dbReference type="EMBL" id="OAB78656.1"/>
    </source>
</evidence>
<organism evidence="2 3">
    <name type="scientific">Cochleicola gelatinilyticus</name>
    <dbReference type="NCBI Taxonomy" id="1763537"/>
    <lineage>
        <taxon>Bacteria</taxon>
        <taxon>Pseudomonadati</taxon>
        <taxon>Bacteroidota</taxon>
        <taxon>Flavobacteriia</taxon>
        <taxon>Flavobacteriales</taxon>
        <taxon>Flavobacteriaceae</taxon>
        <taxon>Cochleicola</taxon>
    </lineage>
</organism>
<dbReference type="InterPro" id="IPR000305">
    <property type="entry name" value="GIY-YIG_endonuc"/>
</dbReference>
<keyword evidence="2" id="KW-0255">Endonuclease</keyword>
<dbReference type="CDD" id="cd10434">
    <property type="entry name" value="GIY-YIG_UvrC_Cho"/>
    <property type="match status" value="1"/>
</dbReference>
<evidence type="ECO:0000313" key="3">
    <source>
        <dbReference type="Proteomes" id="UP000077013"/>
    </source>
</evidence>
<reference evidence="2 3" key="1">
    <citation type="submission" date="2016-02" db="EMBL/GenBank/DDBJ databases">
        <title>Ulvibacter sp. LPB0005, isolated from Thais luteostoma.</title>
        <authorList>
            <person name="Shin S.-K."/>
            <person name="Yi H."/>
        </authorList>
    </citation>
    <scope>NUCLEOTIDE SEQUENCE [LARGE SCALE GENOMIC DNA]</scope>
    <source>
        <strain evidence="2 3">LPB0005</strain>
    </source>
</reference>
<keyword evidence="2" id="KW-0378">Hydrolase</keyword>
<sequence length="435" mass="50690">MVFIYLQTITLRKTQKIPFRLVLKFQEAEHSYAVFNIRPESSIPSKLYVQNQLDRLAILSATPFCDSADELIELFQNRTLVFSEKEQFNLLKSQFRTIGYNFNVRPKILWHNVKRETDLDQQIRSISKEFHPTSLEFAKKFLDVMVVSVANKITKIEGHISSKEKTHRFDLSQYNTTPGVYFFRDKDDTIVYVGKAKNIRKRLQSHFSATYQQTNINYSNVHYINVVYTGNDSIAQLVETEHIKKTKPPYNSQQINNSAPFIITQGTTASGISKINITRKAFVDSLPERYFNRKSVVHSLREFCIEYKLCKKHCNLERVKGPCSNVTKDHNECVCSGGEPIKDYNARFQTALDTFRRKKTKKIYKLKGRDASEDAFVFVANDIYEGYGYIDKSENISNYNDILSNMIHQENNYETARIIDQLKKRIKKENILVIQ</sequence>
<evidence type="ECO:0000259" key="1">
    <source>
        <dbReference type="PROSITE" id="PS50164"/>
    </source>
</evidence>
<dbReference type="STRING" id="1763537.ULVI_08720"/>
<dbReference type="Proteomes" id="UP000077013">
    <property type="component" value="Unassembled WGS sequence"/>
</dbReference>
<dbReference type="GO" id="GO:0009380">
    <property type="term" value="C:excinuclease repair complex"/>
    <property type="evidence" value="ECO:0007669"/>
    <property type="project" value="TreeGrafter"/>
</dbReference>
<dbReference type="InterPro" id="IPR047296">
    <property type="entry name" value="GIY-YIG_UvrC_Cho"/>
</dbReference>
<name>A0A167HIT9_9FLAO</name>
<gene>
    <name evidence="2" type="ORF">ULVI_08720</name>
</gene>